<evidence type="ECO:0000313" key="3">
    <source>
        <dbReference type="Proteomes" id="UP000179118"/>
    </source>
</evidence>
<evidence type="ECO:0000259" key="1">
    <source>
        <dbReference type="Pfam" id="PF01978"/>
    </source>
</evidence>
<dbReference type="PANTHER" id="PTHR34293">
    <property type="entry name" value="HTH-TYPE TRANSCRIPTIONAL REGULATOR TRMBL2"/>
    <property type="match status" value="1"/>
</dbReference>
<dbReference type="AlphaFoldDB" id="A0A1G2S8E8"/>
<dbReference type="InterPro" id="IPR051797">
    <property type="entry name" value="TrmB-like"/>
</dbReference>
<gene>
    <name evidence="2" type="ORF">A3D51_03195</name>
</gene>
<sequence length="258" mass="29791">MAENKDHLLKTLETLGLSEKEAKIYFVLLQLGPSTPYKMAKRSGLKRPTAYVIADELVEKGYAVKAPGDKHTYIARPPEVIYEEREQKMLDAKKNLPELQALKGGVADKPTVLYFEGKEGMKQALMHRARELHDTEIVGFFANPDYTTQETYEQSFEFNDYRIAHNIKLRGLVTETESLKGFEKYLQDKTFMPKFIPKDMYSSNASFEFYPNFIKILFWDSSIGVIIESPTVAKAMRQIFEMLWSRLGDEYDKSKVIK</sequence>
<dbReference type="Proteomes" id="UP000179118">
    <property type="component" value="Unassembled WGS sequence"/>
</dbReference>
<reference evidence="2 3" key="1">
    <citation type="journal article" date="2016" name="Nat. Commun.">
        <title>Thousands of microbial genomes shed light on interconnected biogeochemical processes in an aquifer system.</title>
        <authorList>
            <person name="Anantharaman K."/>
            <person name="Brown C.T."/>
            <person name="Hug L.A."/>
            <person name="Sharon I."/>
            <person name="Castelle C.J."/>
            <person name="Probst A.J."/>
            <person name="Thomas B.C."/>
            <person name="Singh A."/>
            <person name="Wilkins M.J."/>
            <person name="Karaoz U."/>
            <person name="Brodie E.L."/>
            <person name="Williams K.H."/>
            <person name="Hubbard S.S."/>
            <person name="Banfield J.F."/>
        </authorList>
    </citation>
    <scope>NUCLEOTIDE SEQUENCE [LARGE SCALE GENOMIC DNA]</scope>
</reference>
<comment type="caution">
    <text evidence="2">The sequence shown here is derived from an EMBL/GenBank/DDBJ whole genome shotgun (WGS) entry which is preliminary data.</text>
</comment>
<feature type="domain" description="Transcription regulator TrmB N-terminal" evidence="1">
    <location>
        <begin position="12"/>
        <end position="79"/>
    </location>
</feature>
<dbReference type="EMBL" id="MHUT01000008">
    <property type="protein sequence ID" value="OHA81393.1"/>
    <property type="molecule type" value="Genomic_DNA"/>
</dbReference>
<name>A0A1G2S8E8_9BACT</name>
<evidence type="ECO:0000313" key="2">
    <source>
        <dbReference type="EMBL" id="OHA81393.1"/>
    </source>
</evidence>
<dbReference type="InterPro" id="IPR002831">
    <property type="entry name" value="Tscrpt_reg_TrmB_N"/>
</dbReference>
<dbReference type="Pfam" id="PF01978">
    <property type="entry name" value="TrmB"/>
    <property type="match status" value="1"/>
</dbReference>
<proteinExistence type="predicted"/>
<accession>A0A1G2S8E8</accession>
<dbReference type="PANTHER" id="PTHR34293:SF1">
    <property type="entry name" value="HTH-TYPE TRANSCRIPTIONAL REGULATOR TRMBL2"/>
    <property type="match status" value="1"/>
</dbReference>
<dbReference type="Gene3D" id="1.10.10.10">
    <property type="entry name" value="Winged helix-like DNA-binding domain superfamily/Winged helix DNA-binding domain"/>
    <property type="match status" value="1"/>
</dbReference>
<dbReference type="SUPFAM" id="SSF46785">
    <property type="entry name" value="Winged helix' DNA-binding domain"/>
    <property type="match status" value="1"/>
</dbReference>
<protein>
    <recommendedName>
        <fullName evidence="1">Transcription regulator TrmB N-terminal domain-containing protein</fullName>
    </recommendedName>
</protein>
<dbReference type="InterPro" id="IPR036390">
    <property type="entry name" value="WH_DNA-bd_sf"/>
</dbReference>
<organism evidence="2 3">
    <name type="scientific">Candidatus Yonathbacteria bacterium RIFCSPHIGHO2_02_FULL_44_14</name>
    <dbReference type="NCBI Taxonomy" id="1802724"/>
    <lineage>
        <taxon>Bacteria</taxon>
        <taxon>Candidatus Yonathiibacteriota</taxon>
    </lineage>
</organism>
<dbReference type="InterPro" id="IPR036388">
    <property type="entry name" value="WH-like_DNA-bd_sf"/>
</dbReference>